<dbReference type="SUPFAM" id="SSF46689">
    <property type="entry name" value="Homeodomain-like"/>
    <property type="match status" value="1"/>
</dbReference>
<dbReference type="PROSITE" id="PS01081">
    <property type="entry name" value="HTH_TETR_1"/>
    <property type="match status" value="1"/>
</dbReference>
<feature type="domain" description="HTH tetR-type" evidence="3">
    <location>
        <begin position="19"/>
        <end position="79"/>
    </location>
</feature>
<evidence type="ECO:0000313" key="5">
    <source>
        <dbReference type="Proteomes" id="UP000669179"/>
    </source>
</evidence>
<comment type="caution">
    <text evidence="4">The sequence shown here is derived from an EMBL/GenBank/DDBJ whole genome shotgun (WGS) entry which is preliminary data.</text>
</comment>
<dbReference type="InterPro" id="IPR001647">
    <property type="entry name" value="HTH_TetR"/>
</dbReference>
<evidence type="ECO:0000259" key="3">
    <source>
        <dbReference type="PROSITE" id="PS50977"/>
    </source>
</evidence>
<reference evidence="4" key="1">
    <citation type="submission" date="2021-03" db="EMBL/GenBank/DDBJ databases">
        <authorList>
            <person name="Kanchanasin P."/>
            <person name="Saeng-In P."/>
            <person name="Phongsopitanun W."/>
            <person name="Yuki M."/>
            <person name="Kudo T."/>
            <person name="Ohkuma M."/>
            <person name="Tanasupawat S."/>
        </authorList>
    </citation>
    <scope>NUCLEOTIDE SEQUENCE</scope>
    <source>
        <strain evidence="4">GKU 128</strain>
    </source>
</reference>
<dbReference type="PANTHER" id="PTHR30055:SF226">
    <property type="entry name" value="HTH-TYPE TRANSCRIPTIONAL REGULATOR PKSA"/>
    <property type="match status" value="1"/>
</dbReference>
<dbReference type="GO" id="GO:0000976">
    <property type="term" value="F:transcription cis-regulatory region binding"/>
    <property type="evidence" value="ECO:0007669"/>
    <property type="project" value="TreeGrafter"/>
</dbReference>
<accession>A0A939TAK2</accession>
<keyword evidence="5" id="KW-1185">Reference proteome</keyword>
<organism evidence="4 5">
    <name type="scientific">Actinomadura barringtoniae</name>
    <dbReference type="NCBI Taxonomy" id="1427535"/>
    <lineage>
        <taxon>Bacteria</taxon>
        <taxon>Bacillati</taxon>
        <taxon>Actinomycetota</taxon>
        <taxon>Actinomycetes</taxon>
        <taxon>Streptosporangiales</taxon>
        <taxon>Thermomonosporaceae</taxon>
        <taxon>Actinomadura</taxon>
    </lineage>
</organism>
<dbReference type="PRINTS" id="PR00455">
    <property type="entry name" value="HTHTETR"/>
</dbReference>
<evidence type="ECO:0000313" key="4">
    <source>
        <dbReference type="EMBL" id="MBO2455499.1"/>
    </source>
</evidence>
<dbReference type="InterPro" id="IPR009057">
    <property type="entry name" value="Homeodomain-like_sf"/>
</dbReference>
<dbReference type="RefSeq" id="WP_208263720.1">
    <property type="nucleotide sequence ID" value="NZ_JAGEOJ010000037.1"/>
</dbReference>
<dbReference type="PANTHER" id="PTHR30055">
    <property type="entry name" value="HTH-TYPE TRANSCRIPTIONAL REGULATOR RUTR"/>
    <property type="match status" value="1"/>
</dbReference>
<name>A0A939TAK2_9ACTN</name>
<proteinExistence type="predicted"/>
<sequence>MPESVNQPVNRDLRAARVAETEDKILRSAAELFTEHGYAGTTLAAVADHAGVGARTVYVRFGTKAALLRRTVDVAIAGDAAPVDVRGRDWFARTLNAPTAAERIDAMAHGGAAMMARAGDIMAVALQAAGVEPELAEATQAGRLATLDNYRLFWTRMAEDGLLPPGSDVGWLTETGALLGHAETYLLARQTMGWTPEAYERWLRVSFTRLAFGRDPGAQGAP</sequence>
<keyword evidence="1 2" id="KW-0238">DNA-binding</keyword>
<dbReference type="PROSITE" id="PS50977">
    <property type="entry name" value="HTH_TETR_2"/>
    <property type="match status" value="1"/>
</dbReference>
<dbReference type="Pfam" id="PF00440">
    <property type="entry name" value="TetR_N"/>
    <property type="match status" value="1"/>
</dbReference>
<dbReference type="AlphaFoldDB" id="A0A939TAK2"/>
<dbReference type="GO" id="GO:0003700">
    <property type="term" value="F:DNA-binding transcription factor activity"/>
    <property type="evidence" value="ECO:0007669"/>
    <property type="project" value="TreeGrafter"/>
</dbReference>
<dbReference type="Gene3D" id="1.10.357.10">
    <property type="entry name" value="Tetracycline Repressor, domain 2"/>
    <property type="match status" value="1"/>
</dbReference>
<protein>
    <submittedName>
        <fullName evidence="4">TetR/AcrR family transcriptional regulator</fullName>
    </submittedName>
</protein>
<dbReference type="Proteomes" id="UP000669179">
    <property type="component" value="Unassembled WGS sequence"/>
</dbReference>
<feature type="DNA-binding region" description="H-T-H motif" evidence="2">
    <location>
        <begin position="42"/>
        <end position="61"/>
    </location>
</feature>
<dbReference type="InterPro" id="IPR050109">
    <property type="entry name" value="HTH-type_TetR-like_transc_reg"/>
</dbReference>
<gene>
    <name evidence="4" type="ORF">J4573_51070</name>
</gene>
<dbReference type="InterPro" id="IPR023772">
    <property type="entry name" value="DNA-bd_HTH_TetR-type_CS"/>
</dbReference>
<evidence type="ECO:0000256" key="1">
    <source>
        <dbReference type="ARBA" id="ARBA00023125"/>
    </source>
</evidence>
<dbReference type="EMBL" id="JAGEOJ010000037">
    <property type="protein sequence ID" value="MBO2455499.1"/>
    <property type="molecule type" value="Genomic_DNA"/>
</dbReference>
<evidence type="ECO:0000256" key="2">
    <source>
        <dbReference type="PROSITE-ProRule" id="PRU00335"/>
    </source>
</evidence>